<evidence type="ECO:0000313" key="1">
    <source>
        <dbReference type="EMBL" id="QNO46334.1"/>
    </source>
</evidence>
<sequence>MVHTGQDCSCDVDPSVCGGLDCRMRGTTRMLVKNDGDVRECIRYGGL</sequence>
<dbReference type="AlphaFoldDB" id="A0A7G9YEA0"/>
<protein>
    <submittedName>
        <fullName evidence="1">Uncharacterized protein</fullName>
    </submittedName>
</protein>
<gene>
    <name evidence="1" type="ORF">PABHDKJJ_00038</name>
</gene>
<dbReference type="EMBL" id="MT631185">
    <property type="protein sequence ID" value="QNO46334.1"/>
    <property type="molecule type" value="Genomic_DNA"/>
</dbReference>
<proteinExistence type="predicted"/>
<name>A0A7G9YEA0_9EURY</name>
<organism evidence="1">
    <name type="scientific">Candidatus Methanogaster sp. ANME-2c ERB4</name>
    <dbReference type="NCBI Taxonomy" id="2759911"/>
    <lineage>
        <taxon>Archaea</taxon>
        <taxon>Methanobacteriati</taxon>
        <taxon>Methanobacteriota</taxon>
        <taxon>Stenosarchaea group</taxon>
        <taxon>Methanomicrobia</taxon>
        <taxon>Methanosarcinales</taxon>
        <taxon>ANME-2 cluster</taxon>
        <taxon>Candidatus Methanogasteraceae</taxon>
        <taxon>Candidatus Methanogaster</taxon>
    </lineage>
</organism>
<reference evidence="1" key="1">
    <citation type="submission" date="2020-06" db="EMBL/GenBank/DDBJ databases">
        <title>Unique genomic features of the anaerobic methanotrophic archaea.</title>
        <authorList>
            <person name="Chadwick G.L."/>
            <person name="Skennerton C.T."/>
            <person name="Laso-Perez R."/>
            <person name="Leu A.O."/>
            <person name="Speth D.R."/>
            <person name="Yu H."/>
            <person name="Morgan-Lang C."/>
            <person name="Hatzenpichler R."/>
            <person name="Goudeau D."/>
            <person name="Malmstrom R."/>
            <person name="Brazelton W.J."/>
            <person name="Woyke T."/>
            <person name="Hallam S.J."/>
            <person name="Tyson G.W."/>
            <person name="Wegener G."/>
            <person name="Boetius A."/>
            <person name="Orphan V."/>
        </authorList>
    </citation>
    <scope>NUCLEOTIDE SEQUENCE</scope>
</reference>
<accession>A0A7G9YEA0</accession>